<evidence type="ECO:0000256" key="3">
    <source>
        <dbReference type="ARBA" id="ARBA00022801"/>
    </source>
</evidence>
<dbReference type="InterPro" id="IPR001792">
    <property type="entry name" value="Acylphosphatase-like_dom"/>
</dbReference>
<dbReference type="EMBL" id="CAWYQH010000090">
    <property type="protein sequence ID" value="CAK8682463.1"/>
    <property type="molecule type" value="Genomic_DNA"/>
</dbReference>
<dbReference type="Proteomes" id="UP001642483">
    <property type="component" value="Unassembled WGS sequence"/>
</dbReference>
<evidence type="ECO:0000313" key="10">
    <source>
        <dbReference type="Proteomes" id="UP001642483"/>
    </source>
</evidence>
<dbReference type="PROSITE" id="PS51160">
    <property type="entry name" value="ACYLPHOSPHATASE_3"/>
    <property type="match status" value="1"/>
</dbReference>
<feature type="transmembrane region" description="Helical" evidence="7">
    <location>
        <begin position="202"/>
        <end position="223"/>
    </location>
</feature>
<evidence type="ECO:0000256" key="6">
    <source>
        <dbReference type="RuleBase" id="RU004168"/>
    </source>
</evidence>
<dbReference type="Pfam" id="PF15111">
    <property type="entry name" value="TMEM101"/>
    <property type="match status" value="1"/>
</dbReference>
<dbReference type="InterPro" id="IPR029371">
    <property type="entry name" value="TMEM101"/>
</dbReference>
<evidence type="ECO:0000256" key="5">
    <source>
        <dbReference type="PROSITE-ProRule" id="PRU00520"/>
    </source>
</evidence>
<dbReference type="PROSITE" id="PS00150">
    <property type="entry name" value="ACYLPHOSPHATASE_1"/>
    <property type="match status" value="1"/>
</dbReference>
<feature type="transmembrane region" description="Helical" evidence="7">
    <location>
        <begin position="131"/>
        <end position="149"/>
    </location>
</feature>
<accession>A0ABP0FS68</accession>
<gene>
    <name evidence="9" type="ORF">CVLEPA_LOCUS13123</name>
</gene>
<organism evidence="9 10">
    <name type="scientific">Clavelina lepadiformis</name>
    <name type="common">Light-bulb sea squirt</name>
    <name type="synonym">Ascidia lepadiformis</name>
    <dbReference type="NCBI Taxonomy" id="159417"/>
    <lineage>
        <taxon>Eukaryota</taxon>
        <taxon>Metazoa</taxon>
        <taxon>Chordata</taxon>
        <taxon>Tunicata</taxon>
        <taxon>Ascidiacea</taxon>
        <taxon>Aplousobranchia</taxon>
        <taxon>Clavelinidae</taxon>
        <taxon>Clavelina</taxon>
    </lineage>
</organism>
<dbReference type="InterPro" id="IPR017968">
    <property type="entry name" value="Acylphosphatase_CS"/>
</dbReference>
<keyword evidence="7" id="KW-1133">Transmembrane helix</keyword>
<evidence type="ECO:0000256" key="2">
    <source>
        <dbReference type="ARBA" id="ARBA00012150"/>
    </source>
</evidence>
<feature type="active site" evidence="5">
    <location>
        <position position="236"/>
    </location>
</feature>
<keyword evidence="7" id="KW-0812">Transmembrane</keyword>
<feature type="domain" description="Acylphosphatase-like" evidence="8">
    <location>
        <begin position="221"/>
        <end position="311"/>
    </location>
</feature>
<feature type="active site" evidence="5">
    <location>
        <position position="254"/>
    </location>
</feature>
<comment type="similarity">
    <text evidence="1 6">Belongs to the acylphosphatase family.</text>
</comment>
<comment type="caution">
    <text evidence="9">The sequence shown here is derived from an EMBL/GenBank/DDBJ whole genome shotgun (WGS) entry which is preliminary data.</text>
</comment>
<dbReference type="PANTHER" id="PTHR10029">
    <property type="entry name" value="ACYLPHOSPHATASE"/>
    <property type="match status" value="1"/>
</dbReference>
<name>A0ABP0FS68_CLALP</name>
<evidence type="ECO:0000313" key="9">
    <source>
        <dbReference type="EMBL" id="CAK8682463.1"/>
    </source>
</evidence>
<dbReference type="Pfam" id="PF00708">
    <property type="entry name" value="Acylphosphatase"/>
    <property type="match status" value="1"/>
</dbReference>
<feature type="transmembrane region" description="Helical" evidence="7">
    <location>
        <begin position="42"/>
        <end position="63"/>
    </location>
</feature>
<feature type="transmembrane region" description="Helical" evidence="7">
    <location>
        <begin position="96"/>
        <end position="119"/>
    </location>
</feature>
<proteinExistence type="inferred from homology"/>
<sequence length="323" mass="36703">MGKRVYTNLIISCLCRFPFWEALSLMMLFGELESKKGKKLDVPLYLVYLDAVALILLGTFMSFNTSMKRASASLSVVHMTLHALLELHHHDLNLHVMFHILLRNIGVIASYLLIAAGVGDEKAKRSSVIQMSYFVFGVLFAGQAYLLATNKLEKKILKYLLPRNIKPDLTMAFIAPVFSMCLLLTSFCFATQRHGVKQARRFAAIYWLLIAFPTDLTMARSVYFEVTGRVQGVFFRKHTKKTCDKYDVCGWVLNTSHGSVQGLLEGTEVSVDKVKNWLQKVGSPKSRIDKCSFLKETTIDTKTSSTFNIIRDKQEVKRKTFEM</sequence>
<feature type="transmembrane region" description="Helical" evidence="7">
    <location>
        <begin position="169"/>
        <end position="190"/>
    </location>
</feature>
<keyword evidence="10" id="KW-1185">Reference proteome</keyword>
<evidence type="ECO:0000256" key="1">
    <source>
        <dbReference type="ARBA" id="ARBA00005614"/>
    </source>
</evidence>
<evidence type="ECO:0000256" key="7">
    <source>
        <dbReference type="SAM" id="Phobius"/>
    </source>
</evidence>
<dbReference type="PANTHER" id="PTHR10029:SF3">
    <property type="entry name" value="ACYLPHOSPHATASE-RELATED"/>
    <property type="match status" value="1"/>
</dbReference>
<comment type="catalytic activity">
    <reaction evidence="4 5">
        <text>an acyl phosphate + H2O = a carboxylate + phosphate + H(+)</text>
        <dbReference type="Rhea" id="RHEA:14965"/>
        <dbReference type="ChEBI" id="CHEBI:15377"/>
        <dbReference type="ChEBI" id="CHEBI:15378"/>
        <dbReference type="ChEBI" id="CHEBI:29067"/>
        <dbReference type="ChEBI" id="CHEBI:43474"/>
        <dbReference type="ChEBI" id="CHEBI:59918"/>
        <dbReference type="EC" id="3.6.1.7"/>
    </reaction>
</comment>
<dbReference type="Gene3D" id="3.30.70.100">
    <property type="match status" value="1"/>
</dbReference>
<protein>
    <recommendedName>
        <fullName evidence="2 5">acylphosphatase</fullName>
        <ecNumber evidence="2 5">3.6.1.7</ecNumber>
    </recommendedName>
</protein>
<reference evidence="9 10" key="1">
    <citation type="submission" date="2024-02" db="EMBL/GenBank/DDBJ databases">
        <authorList>
            <person name="Daric V."/>
            <person name="Darras S."/>
        </authorList>
    </citation>
    <scope>NUCLEOTIDE SEQUENCE [LARGE SCALE GENOMIC DNA]</scope>
</reference>
<keyword evidence="3 5" id="KW-0378">Hydrolase</keyword>
<dbReference type="SUPFAM" id="SSF54975">
    <property type="entry name" value="Acylphosphatase/BLUF domain-like"/>
    <property type="match status" value="1"/>
</dbReference>
<dbReference type="PRINTS" id="PR00112">
    <property type="entry name" value="ACYLPHPHTASE"/>
</dbReference>
<evidence type="ECO:0000259" key="8">
    <source>
        <dbReference type="PROSITE" id="PS51160"/>
    </source>
</evidence>
<keyword evidence="7" id="KW-0472">Membrane</keyword>
<dbReference type="InterPro" id="IPR020456">
    <property type="entry name" value="Acylphosphatase"/>
</dbReference>
<evidence type="ECO:0000256" key="4">
    <source>
        <dbReference type="ARBA" id="ARBA00047645"/>
    </source>
</evidence>
<dbReference type="InterPro" id="IPR036046">
    <property type="entry name" value="Acylphosphatase-like_dom_sf"/>
</dbReference>
<dbReference type="EC" id="3.6.1.7" evidence="2 5"/>